<name>A0A7W6GPS8_9SPHN</name>
<dbReference type="Proteomes" id="UP000552757">
    <property type="component" value="Unassembled WGS sequence"/>
</dbReference>
<dbReference type="RefSeq" id="WP_183956606.1">
    <property type="nucleotide sequence ID" value="NZ_JACIEB010000013.1"/>
</dbReference>
<evidence type="ECO:0000313" key="1">
    <source>
        <dbReference type="EMBL" id="MBB3983671.1"/>
    </source>
</evidence>
<reference evidence="1 2" key="1">
    <citation type="submission" date="2020-08" db="EMBL/GenBank/DDBJ databases">
        <title>Genomic Encyclopedia of Type Strains, Phase IV (KMG-IV): sequencing the most valuable type-strain genomes for metagenomic binning, comparative biology and taxonomic classification.</title>
        <authorList>
            <person name="Goeker M."/>
        </authorList>
    </citation>
    <scope>NUCLEOTIDE SEQUENCE [LARGE SCALE GENOMIC DNA]</scope>
    <source>
        <strain evidence="1 2">DSM 29348</strain>
    </source>
</reference>
<organism evidence="1 2">
    <name type="scientific">Sphingobium fontiphilum</name>
    <dbReference type="NCBI Taxonomy" id="944425"/>
    <lineage>
        <taxon>Bacteria</taxon>
        <taxon>Pseudomonadati</taxon>
        <taxon>Pseudomonadota</taxon>
        <taxon>Alphaproteobacteria</taxon>
        <taxon>Sphingomonadales</taxon>
        <taxon>Sphingomonadaceae</taxon>
        <taxon>Sphingobium</taxon>
    </lineage>
</organism>
<comment type="caution">
    <text evidence="1">The sequence shown here is derived from an EMBL/GenBank/DDBJ whole genome shotgun (WGS) entry which is preliminary data.</text>
</comment>
<protein>
    <submittedName>
        <fullName evidence="1">Uncharacterized protein</fullName>
    </submittedName>
</protein>
<dbReference type="AlphaFoldDB" id="A0A7W6GPS8"/>
<gene>
    <name evidence="1" type="ORF">GGR44_003368</name>
</gene>
<dbReference type="EMBL" id="JACIEB010000013">
    <property type="protein sequence ID" value="MBB3983671.1"/>
    <property type="molecule type" value="Genomic_DNA"/>
</dbReference>
<accession>A0A7W6GPS8</accession>
<evidence type="ECO:0000313" key="2">
    <source>
        <dbReference type="Proteomes" id="UP000552757"/>
    </source>
</evidence>
<proteinExistence type="predicted"/>
<sequence length="200" mass="21870">MQSFEHYAGDRLESVPFTPDFNNPAEQAFAASFDSFAALLRAGVLDVGGDPRSAIVPGFIEKMTPNAFADHVDGVHYIAMHQALLVTMMDFALFAFTQSAFLPMIGDAAGEDSPSPVDGEAPGLFLLDRTLTGGTIRADADRHRVPKDAERHIMAVYLAMLMTRFVWLHELAHCRLGHVIALQQSGLSARLYEVPDPLEV</sequence>
<keyword evidence="2" id="KW-1185">Reference proteome</keyword>